<dbReference type="AlphaFoldDB" id="J3TYQ4"/>
<evidence type="ECO:0000313" key="2">
    <source>
        <dbReference type="Proteomes" id="UP000003937"/>
    </source>
</evidence>
<name>J3TYQ4_9ENTR</name>
<dbReference type="Proteomes" id="UP000003937">
    <property type="component" value="Chromosome"/>
</dbReference>
<sequence precursor="true">MKKSISVIMRYWFGDMVAWGAWYFINVWNQNMKCEKDYYLVKKDFKYNQIKLYDLVA</sequence>
<dbReference type="HOGENOM" id="CLU_2994165_0_0_6"/>
<dbReference type="EMBL" id="CP003547">
    <property type="protein sequence ID" value="AFP85545.1"/>
    <property type="molecule type" value="Genomic_DNA"/>
</dbReference>
<evidence type="ECO:0000313" key="1">
    <source>
        <dbReference type="EMBL" id="AFP85545.1"/>
    </source>
</evidence>
<reference evidence="1 2" key="1">
    <citation type="journal article" date="2012" name="Mol. Biol. Evol.">
        <title>Genome reduction and co-evolution between the primary and secondary bacterial symbionts of psyllids.</title>
        <authorList>
            <person name="Sloan D.B."/>
            <person name="Moran N.A."/>
        </authorList>
    </citation>
    <scope>NUCLEOTIDE SEQUENCE [LARGE SCALE GENOMIC DNA]</scope>
    <source>
        <strain evidence="1">Hcub_S</strain>
    </source>
</reference>
<proteinExistence type="predicted"/>
<organism evidence="1 2">
    <name type="scientific">secondary endosymbiont of Heteropsylla cubana</name>
    <dbReference type="NCBI Taxonomy" id="134287"/>
    <lineage>
        <taxon>Bacteria</taxon>
        <taxon>Pseudomonadati</taxon>
        <taxon>Pseudomonadota</taxon>
        <taxon>Gammaproteobacteria</taxon>
        <taxon>Enterobacterales</taxon>
        <taxon>Enterobacteriaceae</taxon>
        <taxon>aphid secondary symbionts</taxon>
    </lineage>
</organism>
<keyword evidence="2" id="KW-1185">Reference proteome</keyword>
<accession>J3TYQ4</accession>
<protein>
    <submittedName>
        <fullName evidence="1">Uncharacterized protein</fullName>
    </submittedName>
</protein>
<dbReference type="RefSeq" id="WP_014888842.1">
    <property type="nucleotide sequence ID" value="NC_018420.1"/>
</dbReference>
<dbReference type="KEGG" id="sehc:A35E_00236"/>
<gene>
    <name evidence="1" type="ORF">A35E_00236</name>
</gene>